<reference evidence="2" key="1">
    <citation type="submission" date="2023-03" db="EMBL/GenBank/DDBJ databases">
        <title>Chromosome-scale reference genome and RAD-based genetic map of yellow starthistle (Centaurea solstitialis) reveal putative structural variation and QTLs associated with invader traits.</title>
        <authorList>
            <person name="Reatini B."/>
            <person name="Cang F.A."/>
            <person name="Jiang Q."/>
            <person name="Mckibben M.T.W."/>
            <person name="Barker M.S."/>
            <person name="Rieseberg L.H."/>
            <person name="Dlugosch K.M."/>
        </authorList>
    </citation>
    <scope>NUCLEOTIDE SEQUENCE</scope>
    <source>
        <strain evidence="2">CAN-66</strain>
        <tissue evidence="2">Leaf</tissue>
    </source>
</reference>
<accession>A0AA38SIB6</accession>
<dbReference type="AlphaFoldDB" id="A0AA38SIB6"/>
<sequence length="230" mass="26026">MSVIQKACTKLRGCINQIENGNPSGASEQDVVNLDQVKEMLRLDKKYIKGFKFDHVWNIMKDCEKFASVPNTPRYQRHSPYQSSSPGLCSSSGSPVGINLLDLNTDEGMTFTQRPIEMKNIAKTNESLVRRNEIQAERLAIEKRAAEDKIIFTDLTSISEPEVLEYLQNEKQRILRKRAEETRANEVGQGSQYRASEYQGSGGVEEQVGGSQNANENFHLYSNGQNNWNF</sequence>
<feature type="compositionally biased region" description="Polar residues" evidence="1">
    <location>
        <begin position="213"/>
        <end position="230"/>
    </location>
</feature>
<dbReference type="PANTHER" id="PTHR45125">
    <property type="entry name" value="F21J9.4-RELATED"/>
    <property type="match status" value="1"/>
</dbReference>
<organism evidence="2 3">
    <name type="scientific">Centaurea solstitialis</name>
    <name type="common">yellow star-thistle</name>
    <dbReference type="NCBI Taxonomy" id="347529"/>
    <lineage>
        <taxon>Eukaryota</taxon>
        <taxon>Viridiplantae</taxon>
        <taxon>Streptophyta</taxon>
        <taxon>Embryophyta</taxon>
        <taxon>Tracheophyta</taxon>
        <taxon>Spermatophyta</taxon>
        <taxon>Magnoliopsida</taxon>
        <taxon>eudicotyledons</taxon>
        <taxon>Gunneridae</taxon>
        <taxon>Pentapetalae</taxon>
        <taxon>asterids</taxon>
        <taxon>campanulids</taxon>
        <taxon>Asterales</taxon>
        <taxon>Asteraceae</taxon>
        <taxon>Carduoideae</taxon>
        <taxon>Cardueae</taxon>
        <taxon>Centaureinae</taxon>
        <taxon>Centaurea</taxon>
    </lineage>
</organism>
<proteinExistence type="predicted"/>
<dbReference type="Proteomes" id="UP001172457">
    <property type="component" value="Chromosome 7"/>
</dbReference>
<name>A0AA38SIB6_9ASTR</name>
<evidence type="ECO:0000256" key="1">
    <source>
        <dbReference type="SAM" id="MobiDB-lite"/>
    </source>
</evidence>
<dbReference type="EMBL" id="JARYMX010000007">
    <property type="protein sequence ID" value="KAJ9542893.1"/>
    <property type="molecule type" value="Genomic_DNA"/>
</dbReference>
<protein>
    <recommendedName>
        <fullName evidence="4">No apical meristem-associated C-terminal domain-containing protein</fullName>
    </recommendedName>
</protein>
<feature type="region of interest" description="Disordered" evidence="1">
    <location>
        <begin position="181"/>
        <end position="230"/>
    </location>
</feature>
<evidence type="ECO:0000313" key="2">
    <source>
        <dbReference type="EMBL" id="KAJ9542893.1"/>
    </source>
</evidence>
<evidence type="ECO:0008006" key="4">
    <source>
        <dbReference type="Google" id="ProtNLM"/>
    </source>
</evidence>
<feature type="compositionally biased region" description="Low complexity" evidence="1">
    <location>
        <begin position="196"/>
        <end position="212"/>
    </location>
</feature>
<evidence type="ECO:0000313" key="3">
    <source>
        <dbReference type="Proteomes" id="UP001172457"/>
    </source>
</evidence>
<gene>
    <name evidence="2" type="ORF">OSB04_029399</name>
</gene>
<keyword evidence="3" id="KW-1185">Reference proteome</keyword>
<comment type="caution">
    <text evidence="2">The sequence shown here is derived from an EMBL/GenBank/DDBJ whole genome shotgun (WGS) entry which is preliminary data.</text>
</comment>
<dbReference type="PANTHER" id="PTHR45125:SF36">
    <property type="entry name" value="BNAC01G27460D PROTEIN"/>
    <property type="match status" value="1"/>
</dbReference>